<dbReference type="FunFam" id="1.10.150.40:FF:000002">
    <property type="entry name" value="Barrier to autointegration factor 2"/>
    <property type="match status" value="1"/>
</dbReference>
<dbReference type="GO" id="GO:0051276">
    <property type="term" value="P:chromosome organization"/>
    <property type="evidence" value="ECO:0007669"/>
    <property type="project" value="TreeGrafter"/>
</dbReference>
<dbReference type="OrthoDB" id="9997163at2759"/>
<dbReference type="GO" id="GO:0005634">
    <property type="term" value="C:nucleus"/>
    <property type="evidence" value="ECO:0007669"/>
    <property type="project" value="UniProtKB-SubCell"/>
</dbReference>
<proteinExistence type="predicted"/>
<comment type="subcellular location">
    <subcellularLocation>
        <location evidence="1">Nucleus</location>
    </subcellularLocation>
</comment>
<dbReference type="WBParaSite" id="SSLN_0000342801-mRNA-1">
    <property type="protein sequence ID" value="SSLN_0000342801-mRNA-1"/>
    <property type="gene ID" value="SSLN_0000342801"/>
</dbReference>
<evidence type="ECO:0000313" key="6">
    <source>
        <dbReference type="Proteomes" id="UP000275846"/>
    </source>
</evidence>
<name>A0A183SGI0_SCHSO</name>
<dbReference type="Proteomes" id="UP000275846">
    <property type="component" value="Unassembled WGS sequence"/>
</dbReference>
<evidence type="ECO:0000313" key="5">
    <source>
        <dbReference type="EMBL" id="VDL89713.1"/>
    </source>
</evidence>
<dbReference type="InterPro" id="IPR004122">
    <property type="entry name" value="BAF_prot"/>
</dbReference>
<evidence type="ECO:0000256" key="1">
    <source>
        <dbReference type="ARBA" id="ARBA00004123"/>
    </source>
</evidence>
<reference evidence="5 6" key="2">
    <citation type="submission" date="2018-11" db="EMBL/GenBank/DDBJ databases">
        <authorList>
            <consortium name="Pathogen Informatics"/>
        </authorList>
    </citation>
    <scope>NUCLEOTIDE SEQUENCE [LARGE SCALE GENOMIC DNA]</scope>
    <source>
        <strain evidence="5 6">NST_G2</strain>
    </source>
</reference>
<sequence>MTTSQKLRNFVSEPIGDKSVFELPGIGEKLGARLKTKGYEKASVVLGQYLLLYRDEELFCDWLKETCGANAKQANDCFTALNDWCSAYMY</sequence>
<gene>
    <name evidence="5" type="ORF">SSLN_LOCUS3328</name>
</gene>
<dbReference type="PANTHER" id="PTHR47507:SF6">
    <property type="entry name" value="BARRIER-TO-AUTOINTEGRATION FACTOR"/>
    <property type="match status" value="1"/>
</dbReference>
<dbReference type="PANTHER" id="PTHR47507">
    <property type="entry name" value="BARRIER TO AUTOINTEGRATION FACTOR 2"/>
    <property type="match status" value="1"/>
</dbReference>
<dbReference type="AlphaFoldDB" id="A0A183SGI0"/>
<dbReference type="SUPFAM" id="SSF47798">
    <property type="entry name" value="Barrier-to-autointegration factor, BAF"/>
    <property type="match status" value="1"/>
</dbReference>
<evidence type="ECO:0000256" key="3">
    <source>
        <dbReference type="ARBA" id="ARBA00074730"/>
    </source>
</evidence>
<dbReference type="Pfam" id="PF02961">
    <property type="entry name" value="SAM_BAF"/>
    <property type="match status" value="1"/>
</dbReference>
<protein>
    <recommendedName>
        <fullName evidence="3">Barrier-to-autointegration factor-like protein</fullName>
    </recommendedName>
    <alternativeName>
        <fullName evidence="4">Barrier-to-autointegration factor 2</fullName>
    </alternativeName>
</protein>
<dbReference type="EMBL" id="UYSU01032505">
    <property type="protein sequence ID" value="VDL89713.1"/>
    <property type="molecule type" value="Genomic_DNA"/>
</dbReference>
<dbReference type="InterPro" id="IPR036617">
    <property type="entry name" value="BAF_sf"/>
</dbReference>
<organism evidence="7">
    <name type="scientific">Schistocephalus solidus</name>
    <name type="common">Tapeworm</name>
    <dbReference type="NCBI Taxonomy" id="70667"/>
    <lineage>
        <taxon>Eukaryota</taxon>
        <taxon>Metazoa</taxon>
        <taxon>Spiralia</taxon>
        <taxon>Lophotrochozoa</taxon>
        <taxon>Platyhelminthes</taxon>
        <taxon>Cestoda</taxon>
        <taxon>Eucestoda</taxon>
        <taxon>Diphyllobothriidea</taxon>
        <taxon>Diphyllobothriidae</taxon>
        <taxon>Schistocephalus</taxon>
    </lineage>
</organism>
<dbReference type="Gene3D" id="1.10.150.40">
    <property type="entry name" value="Barrier-to-autointegration factor, BAF"/>
    <property type="match status" value="1"/>
</dbReference>
<reference evidence="7" key="1">
    <citation type="submission" date="2016-06" db="UniProtKB">
        <authorList>
            <consortium name="WormBaseParasite"/>
        </authorList>
    </citation>
    <scope>IDENTIFICATION</scope>
</reference>
<dbReference type="GO" id="GO:0000793">
    <property type="term" value="C:condensed chromosome"/>
    <property type="evidence" value="ECO:0007669"/>
    <property type="project" value="TreeGrafter"/>
</dbReference>
<evidence type="ECO:0000313" key="7">
    <source>
        <dbReference type="WBParaSite" id="SSLN_0000342801-mRNA-1"/>
    </source>
</evidence>
<evidence type="ECO:0000256" key="2">
    <source>
        <dbReference type="ARBA" id="ARBA00023242"/>
    </source>
</evidence>
<keyword evidence="6" id="KW-1185">Reference proteome</keyword>
<dbReference type="GO" id="GO:0003677">
    <property type="term" value="F:DNA binding"/>
    <property type="evidence" value="ECO:0007669"/>
    <property type="project" value="InterPro"/>
</dbReference>
<dbReference type="InterPro" id="IPR051387">
    <property type="entry name" value="BAF"/>
</dbReference>
<evidence type="ECO:0000256" key="4">
    <source>
        <dbReference type="ARBA" id="ARBA00079764"/>
    </source>
</evidence>
<dbReference type="STRING" id="70667.A0A183SGI0"/>
<keyword evidence="2" id="KW-0539">Nucleus</keyword>
<accession>A0A183SGI0</accession>
<dbReference type="SMART" id="SM01023">
    <property type="entry name" value="BAF"/>
    <property type="match status" value="1"/>
</dbReference>